<dbReference type="SUPFAM" id="SSF47413">
    <property type="entry name" value="lambda repressor-like DNA-binding domains"/>
    <property type="match status" value="1"/>
</dbReference>
<evidence type="ECO:0000313" key="3">
    <source>
        <dbReference type="Proteomes" id="UP000244013"/>
    </source>
</evidence>
<dbReference type="Proteomes" id="UP000244013">
    <property type="component" value="Unassembled WGS sequence"/>
</dbReference>
<dbReference type="EMBL" id="QAYE01000021">
    <property type="protein sequence ID" value="PTW43446.1"/>
    <property type="molecule type" value="Genomic_DNA"/>
</dbReference>
<dbReference type="Gene3D" id="1.10.260.40">
    <property type="entry name" value="lambda repressor-like DNA-binding domains"/>
    <property type="match status" value="1"/>
</dbReference>
<dbReference type="GeneID" id="91007901"/>
<name>A0A2T5TW12_9SPHN</name>
<evidence type="ECO:0000259" key="1">
    <source>
        <dbReference type="PROSITE" id="PS50943"/>
    </source>
</evidence>
<organism evidence="2 3">
    <name type="scientific">Sphingomonas faeni</name>
    <dbReference type="NCBI Taxonomy" id="185950"/>
    <lineage>
        <taxon>Bacteria</taxon>
        <taxon>Pseudomonadati</taxon>
        <taxon>Pseudomonadota</taxon>
        <taxon>Alphaproteobacteria</taxon>
        <taxon>Sphingomonadales</taxon>
        <taxon>Sphingomonadaceae</taxon>
        <taxon>Sphingomonas</taxon>
    </lineage>
</organism>
<feature type="domain" description="HTH cro/C1-type" evidence="1">
    <location>
        <begin position="42"/>
        <end position="83"/>
    </location>
</feature>
<protein>
    <submittedName>
        <fullName evidence="2">Addiction module HigA family antidote</fullName>
    </submittedName>
</protein>
<dbReference type="AlphaFoldDB" id="A0A2T5TW12"/>
<gene>
    <name evidence="2" type="ORF">C8J25_1213</name>
</gene>
<proteinExistence type="predicted"/>
<evidence type="ECO:0000313" key="2">
    <source>
        <dbReference type="EMBL" id="PTW43446.1"/>
    </source>
</evidence>
<sequence length="113" mass="12262">MPTTENQEFIEHNEFLTDLYPIHPGMVLKMDVLPARKVTGVALAQAIGATQPSIAKVLNGKGPVTPSLAARIEAAIGYPADLLCRMQTLFDLAEVKRDNEAKLHAIPRIAVFA</sequence>
<accession>A0A2T5TW12</accession>
<dbReference type="CDD" id="cd00093">
    <property type="entry name" value="HTH_XRE"/>
    <property type="match status" value="1"/>
</dbReference>
<comment type="caution">
    <text evidence="2">The sequence shown here is derived from an EMBL/GenBank/DDBJ whole genome shotgun (WGS) entry which is preliminary data.</text>
</comment>
<reference evidence="2 3" key="1">
    <citation type="submission" date="2018-04" db="EMBL/GenBank/DDBJ databases">
        <title>Genomic Encyclopedia of Type Strains, Phase III (KMG-III): the genomes of soil and plant-associated and newly described type strains.</title>
        <authorList>
            <person name="Whitman W."/>
        </authorList>
    </citation>
    <scope>NUCLEOTIDE SEQUENCE [LARGE SCALE GENOMIC DNA]</scope>
    <source>
        <strain evidence="2 3">MA-olki</strain>
    </source>
</reference>
<dbReference type="InterPro" id="IPR001387">
    <property type="entry name" value="Cro/C1-type_HTH"/>
</dbReference>
<dbReference type="GO" id="GO:0003677">
    <property type="term" value="F:DNA binding"/>
    <property type="evidence" value="ECO:0007669"/>
    <property type="project" value="InterPro"/>
</dbReference>
<dbReference type="InterPro" id="IPR013430">
    <property type="entry name" value="Toxin_antidote_HigA"/>
</dbReference>
<dbReference type="RefSeq" id="WP_279628772.1">
    <property type="nucleotide sequence ID" value="NZ_QAYE01000021.1"/>
</dbReference>
<dbReference type="InterPro" id="IPR010982">
    <property type="entry name" value="Lambda_DNA-bd_dom_sf"/>
</dbReference>
<dbReference type="NCBIfam" id="TIGR02607">
    <property type="entry name" value="antidote_HigA"/>
    <property type="match status" value="1"/>
</dbReference>
<dbReference type="PROSITE" id="PS50943">
    <property type="entry name" value="HTH_CROC1"/>
    <property type="match status" value="1"/>
</dbReference>